<dbReference type="Pfam" id="PF00685">
    <property type="entry name" value="Sulfotransfer_1"/>
    <property type="match status" value="1"/>
</dbReference>
<dbReference type="PANTHER" id="PTHR10605">
    <property type="entry name" value="HEPARAN SULFATE SULFOTRANSFERASE"/>
    <property type="match status" value="1"/>
</dbReference>
<dbReference type="InterPro" id="IPR037359">
    <property type="entry name" value="NST/OST"/>
</dbReference>
<dbReference type="InterPro" id="IPR027417">
    <property type="entry name" value="P-loop_NTPase"/>
</dbReference>
<reference evidence="4 5" key="1">
    <citation type="journal article" date="2009" name="J. Bacteriol.">
        <title>Complete and draft genome sequences of six members of the Aquificales.</title>
        <authorList>
            <person name="Reysenbach A.L."/>
            <person name="Hamamura N."/>
            <person name="Podar M."/>
            <person name="Griffiths E."/>
            <person name="Ferreira S."/>
            <person name="Hochstein R."/>
            <person name="Heidelberg J."/>
            <person name="Johnson J."/>
            <person name="Mead D."/>
            <person name="Pohorille A."/>
            <person name="Sarmiento M."/>
            <person name="Schweighofer K."/>
            <person name="Seshadri R."/>
            <person name="Voytek M.A."/>
        </authorList>
    </citation>
    <scope>NUCLEOTIDE SEQUENCE [LARGE SCALE GENOMIC DNA]</scope>
    <source>
        <strain evidence="5">DSM 14350 / EX-H1</strain>
    </source>
</reference>
<evidence type="ECO:0000313" key="5">
    <source>
        <dbReference type="Proteomes" id="UP000001366"/>
    </source>
</evidence>
<dbReference type="Proteomes" id="UP000001366">
    <property type="component" value="Chromosome"/>
</dbReference>
<dbReference type="KEGG" id="pmx:PERMA_2001"/>
<sequence>MKPNFIFIGPDKSGSSWLYNIFKAHPEIFVPEIKDIYFFDRYYDRGIDWYFSFFEAAPKECKAVGELSHDYLFSAEAAKRIRKDLPDVKIFTVLRNPVEKIWSHYLFLIRSGITKKPFEIAINEIPELIEKSLYYPNLKVYYDLFEPHQIGVFLFDDLKKDSRKFAKDIFDFLGVSYIDNLPYEEKVLPASKPRSFLVAKIVKTGANIFRQIGLETVVGKVKSNKTVQKLLYKPYKKKPKMSEETKQKLKEIFRNDIEKTSKLVNLDLSMWYR</sequence>
<dbReference type="InterPro" id="IPR000863">
    <property type="entry name" value="Sulfotransferase_dom"/>
</dbReference>
<protein>
    <submittedName>
        <fullName evidence="4">Sulfotransferase</fullName>
    </submittedName>
</protein>
<dbReference type="eggNOG" id="COG4424">
    <property type="taxonomic scope" value="Bacteria"/>
</dbReference>
<evidence type="ECO:0000256" key="2">
    <source>
        <dbReference type="ARBA" id="ARBA00023180"/>
    </source>
</evidence>
<dbReference type="STRING" id="123214.PERMA_2001"/>
<keyword evidence="1 4" id="KW-0808">Transferase</keyword>
<dbReference type="EMBL" id="CP001230">
    <property type="protein sequence ID" value="ACO04651.1"/>
    <property type="molecule type" value="Genomic_DNA"/>
</dbReference>
<feature type="domain" description="Sulfotransferase" evidence="3">
    <location>
        <begin position="3"/>
        <end position="259"/>
    </location>
</feature>
<dbReference type="SUPFAM" id="SSF52540">
    <property type="entry name" value="P-loop containing nucleoside triphosphate hydrolases"/>
    <property type="match status" value="1"/>
</dbReference>
<name>C0QSV8_PERMH</name>
<dbReference type="PANTHER" id="PTHR10605:SF56">
    <property type="entry name" value="BIFUNCTIONAL HEPARAN SULFATE N-DEACETYLASE_N-SULFOTRANSFERASE"/>
    <property type="match status" value="1"/>
</dbReference>
<keyword evidence="5" id="KW-1185">Reference proteome</keyword>
<dbReference type="GO" id="GO:0008146">
    <property type="term" value="F:sulfotransferase activity"/>
    <property type="evidence" value="ECO:0007669"/>
    <property type="project" value="InterPro"/>
</dbReference>
<proteinExistence type="predicted"/>
<organism evidence="4 5">
    <name type="scientific">Persephonella marina (strain DSM 14350 / EX-H1)</name>
    <dbReference type="NCBI Taxonomy" id="123214"/>
    <lineage>
        <taxon>Bacteria</taxon>
        <taxon>Pseudomonadati</taxon>
        <taxon>Aquificota</taxon>
        <taxon>Aquificia</taxon>
        <taxon>Aquificales</taxon>
        <taxon>Hydrogenothermaceae</taxon>
        <taxon>Persephonella</taxon>
    </lineage>
</organism>
<evidence type="ECO:0000256" key="1">
    <source>
        <dbReference type="ARBA" id="ARBA00022679"/>
    </source>
</evidence>
<dbReference type="RefSeq" id="WP_012676888.1">
    <property type="nucleotide sequence ID" value="NC_012440.1"/>
</dbReference>
<dbReference type="Gene3D" id="3.40.50.300">
    <property type="entry name" value="P-loop containing nucleotide triphosphate hydrolases"/>
    <property type="match status" value="1"/>
</dbReference>
<accession>C0QSV8</accession>
<dbReference type="HOGENOM" id="CLU_017703_1_1_0"/>
<evidence type="ECO:0000259" key="3">
    <source>
        <dbReference type="Pfam" id="PF00685"/>
    </source>
</evidence>
<gene>
    <name evidence="4" type="ordered locus">PERMA_2001</name>
</gene>
<evidence type="ECO:0000313" key="4">
    <source>
        <dbReference type="EMBL" id="ACO04651.1"/>
    </source>
</evidence>
<dbReference type="AlphaFoldDB" id="C0QSV8"/>
<keyword evidence="2" id="KW-0325">Glycoprotein</keyword>
<dbReference type="PaxDb" id="123214-PERMA_2001"/>